<accession>A0A4Z2HD60</accession>
<sequence length="84" mass="9324">MTAPFQRITVVPALVVSWRMREESLPMSLSANKEKLASKQEQLVSANIRARRTAGVSVVHTCTLSAVLNLRLQPLQELQARLPS</sequence>
<dbReference type="Proteomes" id="UP000314294">
    <property type="component" value="Unassembled WGS sequence"/>
</dbReference>
<organism evidence="1 2">
    <name type="scientific">Liparis tanakae</name>
    <name type="common">Tanaka's snailfish</name>
    <dbReference type="NCBI Taxonomy" id="230148"/>
    <lineage>
        <taxon>Eukaryota</taxon>
        <taxon>Metazoa</taxon>
        <taxon>Chordata</taxon>
        <taxon>Craniata</taxon>
        <taxon>Vertebrata</taxon>
        <taxon>Euteleostomi</taxon>
        <taxon>Actinopterygii</taxon>
        <taxon>Neopterygii</taxon>
        <taxon>Teleostei</taxon>
        <taxon>Neoteleostei</taxon>
        <taxon>Acanthomorphata</taxon>
        <taxon>Eupercaria</taxon>
        <taxon>Perciformes</taxon>
        <taxon>Cottioidei</taxon>
        <taxon>Cottales</taxon>
        <taxon>Liparidae</taxon>
        <taxon>Liparis</taxon>
    </lineage>
</organism>
<name>A0A4Z2HD60_9TELE</name>
<evidence type="ECO:0000313" key="2">
    <source>
        <dbReference type="Proteomes" id="UP000314294"/>
    </source>
</evidence>
<reference evidence="1 2" key="1">
    <citation type="submission" date="2019-03" db="EMBL/GenBank/DDBJ databases">
        <title>First draft genome of Liparis tanakae, snailfish: a comprehensive survey of snailfish specific genes.</title>
        <authorList>
            <person name="Kim W."/>
            <person name="Song I."/>
            <person name="Jeong J.-H."/>
            <person name="Kim D."/>
            <person name="Kim S."/>
            <person name="Ryu S."/>
            <person name="Song J.Y."/>
            <person name="Lee S.K."/>
        </authorList>
    </citation>
    <scope>NUCLEOTIDE SEQUENCE [LARGE SCALE GENOMIC DNA]</scope>
    <source>
        <tissue evidence="1">Muscle</tissue>
    </source>
</reference>
<comment type="caution">
    <text evidence="1">The sequence shown here is derived from an EMBL/GenBank/DDBJ whole genome shotgun (WGS) entry which is preliminary data.</text>
</comment>
<dbReference type="AlphaFoldDB" id="A0A4Z2HD60"/>
<gene>
    <name evidence="1" type="ORF">EYF80_027064</name>
</gene>
<evidence type="ECO:0000313" key="1">
    <source>
        <dbReference type="EMBL" id="TNN62722.1"/>
    </source>
</evidence>
<dbReference type="EMBL" id="SRLO01000287">
    <property type="protein sequence ID" value="TNN62722.1"/>
    <property type="molecule type" value="Genomic_DNA"/>
</dbReference>
<keyword evidence="2" id="KW-1185">Reference proteome</keyword>
<protein>
    <submittedName>
        <fullName evidence="1">Uncharacterized protein</fullName>
    </submittedName>
</protein>
<proteinExistence type="predicted"/>